<evidence type="ECO:0000256" key="1">
    <source>
        <dbReference type="ARBA" id="ARBA00010617"/>
    </source>
</evidence>
<dbReference type="EMBL" id="JAUHHV010000001">
    <property type="protein sequence ID" value="KAK1438675.1"/>
    <property type="molecule type" value="Genomic_DNA"/>
</dbReference>
<dbReference type="GO" id="GO:0016705">
    <property type="term" value="F:oxidoreductase activity, acting on paired donors, with incorporation or reduction of molecular oxygen"/>
    <property type="evidence" value="ECO:0007669"/>
    <property type="project" value="InterPro"/>
</dbReference>
<dbReference type="GO" id="GO:0004497">
    <property type="term" value="F:monooxygenase activity"/>
    <property type="evidence" value="ECO:0007669"/>
    <property type="project" value="UniProtKB-KW"/>
</dbReference>
<comment type="cofactor">
    <cofactor evidence="5">
        <name>heme</name>
        <dbReference type="ChEBI" id="CHEBI:30413"/>
    </cofactor>
</comment>
<evidence type="ECO:0000256" key="2">
    <source>
        <dbReference type="ARBA" id="ARBA00022723"/>
    </source>
</evidence>
<keyword evidence="8" id="KW-1185">Reference proteome</keyword>
<dbReference type="GO" id="GO:0005506">
    <property type="term" value="F:iron ion binding"/>
    <property type="evidence" value="ECO:0007669"/>
    <property type="project" value="InterPro"/>
</dbReference>
<dbReference type="PANTHER" id="PTHR47950">
    <property type="entry name" value="CYTOCHROME P450, FAMILY 76, SUBFAMILY C, POLYPEPTIDE 5-RELATED"/>
    <property type="match status" value="1"/>
</dbReference>
<dbReference type="Pfam" id="PF00067">
    <property type="entry name" value="p450"/>
    <property type="match status" value="1"/>
</dbReference>
<accession>A0AAD8P4J5</accession>
<dbReference type="PRINTS" id="PR00463">
    <property type="entry name" value="EP450I"/>
</dbReference>
<dbReference type="InterPro" id="IPR001128">
    <property type="entry name" value="Cyt_P450"/>
</dbReference>
<dbReference type="Proteomes" id="UP001229421">
    <property type="component" value="Unassembled WGS sequence"/>
</dbReference>
<dbReference type="GO" id="GO:0020037">
    <property type="term" value="F:heme binding"/>
    <property type="evidence" value="ECO:0007669"/>
    <property type="project" value="InterPro"/>
</dbReference>
<gene>
    <name evidence="7" type="ORF">QVD17_04485</name>
</gene>
<keyword evidence="2 5" id="KW-0479">Metal-binding</keyword>
<protein>
    <recommendedName>
        <fullName evidence="9">Cytochrome P450</fullName>
    </recommendedName>
</protein>
<keyword evidence="5 6" id="KW-0349">Heme</keyword>
<evidence type="ECO:0000313" key="8">
    <source>
        <dbReference type="Proteomes" id="UP001229421"/>
    </source>
</evidence>
<keyword evidence="6" id="KW-0503">Monooxygenase</keyword>
<dbReference type="Gene3D" id="1.10.630.10">
    <property type="entry name" value="Cytochrome P450"/>
    <property type="match status" value="1"/>
</dbReference>
<evidence type="ECO:0000256" key="4">
    <source>
        <dbReference type="ARBA" id="ARBA00023004"/>
    </source>
</evidence>
<dbReference type="PROSITE" id="PS00086">
    <property type="entry name" value="CYTOCHROME_P450"/>
    <property type="match status" value="1"/>
</dbReference>
<name>A0AAD8P4J5_TARER</name>
<reference evidence="7" key="1">
    <citation type="journal article" date="2023" name="bioRxiv">
        <title>Improved chromosome-level genome assembly for marigold (Tagetes erecta).</title>
        <authorList>
            <person name="Jiang F."/>
            <person name="Yuan L."/>
            <person name="Wang S."/>
            <person name="Wang H."/>
            <person name="Xu D."/>
            <person name="Wang A."/>
            <person name="Fan W."/>
        </authorList>
    </citation>
    <scope>NUCLEOTIDE SEQUENCE</scope>
    <source>
        <strain evidence="7">WSJ</strain>
        <tissue evidence="7">Leaf</tissue>
    </source>
</reference>
<organism evidence="7 8">
    <name type="scientific">Tagetes erecta</name>
    <name type="common">African marigold</name>
    <dbReference type="NCBI Taxonomy" id="13708"/>
    <lineage>
        <taxon>Eukaryota</taxon>
        <taxon>Viridiplantae</taxon>
        <taxon>Streptophyta</taxon>
        <taxon>Embryophyta</taxon>
        <taxon>Tracheophyta</taxon>
        <taxon>Spermatophyta</taxon>
        <taxon>Magnoliopsida</taxon>
        <taxon>eudicotyledons</taxon>
        <taxon>Gunneridae</taxon>
        <taxon>Pentapetalae</taxon>
        <taxon>asterids</taxon>
        <taxon>campanulids</taxon>
        <taxon>Asterales</taxon>
        <taxon>Asteraceae</taxon>
        <taxon>Asteroideae</taxon>
        <taxon>Heliantheae alliance</taxon>
        <taxon>Tageteae</taxon>
        <taxon>Tagetes</taxon>
    </lineage>
</organism>
<dbReference type="SUPFAM" id="SSF48264">
    <property type="entry name" value="Cytochrome P450"/>
    <property type="match status" value="1"/>
</dbReference>
<evidence type="ECO:0008006" key="9">
    <source>
        <dbReference type="Google" id="ProtNLM"/>
    </source>
</evidence>
<comment type="similarity">
    <text evidence="1 6">Belongs to the cytochrome P450 family.</text>
</comment>
<dbReference type="AlphaFoldDB" id="A0AAD8P4J5"/>
<keyword evidence="4 5" id="KW-0408">Iron</keyword>
<sequence>MLLRIRQEVDQIVGIDGKIKEEKILELPYLHAVIKETMRLHTPAPLLAPHTTEREVKLGNYIVPPKTQIMVNAWAIAMDPCFWERPGSFMPERFLKNEIDYKGQDFEFLPFGSGRRRCPGMPMAPRMKATPLVATPIPLN</sequence>
<dbReference type="PANTHER" id="PTHR47950:SF42">
    <property type="entry name" value="GERANIOL 8-HYDROXYLASE"/>
    <property type="match status" value="1"/>
</dbReference>
<dbReference type="InterPro" id="IPR002401">
    <property type="entry name" value="Cyt_P450_E_grp-I"/>
</dbReference>
<evidence type="ECO:0000256" key="5">
    <source>
        <dbReference type="PIRSR" id="PIRSR602401-1"/>
    </source>
</evidence>
<dbReference type="InterPro" id="IPR017972">
    <property type="entry name" value="Cyt_P450_CS"/>
</dbReference>
<evidence type="ECO:0000256" key="6">
    <source>
        <dbReference type="RuleBase" id="RU000461"/>
    </source>
</evidence>
<keyword evidence="3 6" id="KW-0560">Oxidoreductase</keyword>
<evidence type="ECO:0000256" key="3">
    <source>
        <dbReference type="ARBA" id="ARBA00023002"/>
    </source>
</evidence>
<feature type="binding site" description="axial binding residue" evidence="5">
    <location>
        <position position="118"/>
    </location>
    <ligand>
        <name>heme</name>
        <dbReference type="ChEBI" id="CHEBI:30413"/>
    </ligand>
    <ligandPart>
        <name>Fe</name>
        <dbReference type="ChEBI" id="CHEBI:18248"/>
    </ligandPart>
</feature>
<proteinExistence type="inferred from homology"/>
<comment type="caution">
    <text evidence="7">The sequence shown here is derived from an EMBL/GenBank/DDBJ whole genome shotgun (WGS) entry which is preliminary data.</text>
</comment>
<evidence type="ECO:0000313" key="7">
    <source>
        <dbReference type="EMBL" id="KAK1438675.1"/>
    </source>
</evidence>
<dbReference type="InterPro" id="IPR036396">
    <property type="entry name" value="Cyt_P450_sf"/>
</dbReference>